<evidence type="ECO:0000313" key="6">
    <source>
        <dbReference type="Proteomes" id="UP000215539"/>
    </source>
</evidence>
<dbReference type="RefSeq" id="WP_066429707.1">
    <property type="nucleotide sequence ID" value="NZ_CP014227.1"/>
</dbReference>
<reference evidence="3 5" key="1">
    <citation type="submission" date="2016-02" db="EMBL/GenBank/DDBJ databases">
        <authorList>
            <person name="Holder M.E."/>
            <person name="Ajami N.J."/>
            <person name="Petrosino J.F."/>
        </authorList>
    </citation>
    <scope>NUCLEOTIDE SEQUENCE [LARGE SCALE GENOMIC DNA]</scope>
    <source>
        <strain evidence="3 5">CCUG 32990</strain>
    </source>
</reference>
<dbReference type="EMBL" id="CP014227">
    <property type="protein sequence ID" value="AMD85315.1"/>
    <property type="molecule type" value="Genomic_DNA"/>
</dbReference>
<organism evidence="4 6">
    <name type="scientific">Capnocytophaga haemolytica</name>
    <dbReference type="NCBI Taxonomy" id="45243"/>
    <lineage>
        <taxon>Bacteria</taxon>
        <taxon>Pseudomonadati</taxon>
        <taxon>Bacteroidota</taxon>
        <taxon>Flavobacteriia</taxon>
        <taxon>Flavobacteriales</taxon>
        <taxon>Flavobacteriaceae</taxon>
        <taxon>Capnocytophaga</taxon>
    </lineage>
</organism>
<evidence type="ECO:0000313" key="5">
    <source>
        <dbReference type="Proteomes" id="UP000065822"/>
    </source>
</evidence>
<dbReference type="EMBL" id="LT906449">
    <property type="protein sequence ID" value="SNV03168.1"/>
    <property type="molecule type" value="Genomic_DNA"/>
</dbReference>
<evidence type="ECO:0000256" key="1">
    <source>
        <dbReference type="SAM" id="MobiDB-lite"/>
    </source>
</evidence>
<evidence type="ECO:0000313" key="3">
    <source>
        <dbReference type="EMBL" id="AMD85315.1"/>
    </source>
</evidence>
<dbReference type="Proteomes" id="UP000065822">
    <property type="component" value="Chromosome"/>
</dbReference>
<evidence type="ECO:0000256" key="2">
    <source>
        <dbReference type="SAM" id="Phobius"/>
    </source>
</evidence>
<reference evidence="4 6" key="2">
    <citation type="submission" date="2017-06" db="EMBL/GenBank/DDBJ databases">
        <authorList>
            <consortium name="Pathogen Informatics"/>
        </authorList>
    </citation>
    <scope>NUCLEOTIDE SEQUENCE [LARGE SCALE GENOMIC DNA]</scope>
    <source>
        <strain evidence="4 6">NCTC12947</strain>
    </source>
</reference>
<accession>A0AAX2GWG9</accession>
<keyword evidence="2" id="KW-1133">Transmembrane helix</keyword>
<feature type="transmembrane region" description="Helical" evidence="2">
    <location>
        <begin position="506"/>
        <end position="528"/>
    </location>
</feature>
<proteinExistence type="predicted"/>
<protein>
    <submittedName>
        <fullName evidence="4">Uncharacterized protein</fullName>
    </submittedName>
</protein>
<feature type="region of interest" description="Disordered" evidence="1">
    <location>
        <begin position="738"/>
        <end position="767"/>
    </location>
</feature>
<keyword evidence="5" id="KW-1185">Reference proteome</keyword>
<keyword evidence="2" id="KW-0812">Transmembrane</keyword>
<keyword evidence="2" id="KW-0472">Membrane</keyword>
<dbReference type="Proteomes" id="UP000215539">
    <property type="component" value="Chromosome 1"/>
</dbReference>
<gene>
    <name evidence="3" type="ORF">AXF12_07215</name>
    <name evidence="4" type="ORF">SAMEA44541418_00257</name>
</gene>
<sequence length="892" mass="103618">MESKIDTIGLSIWGYKQGCKVLAAHGVDFQSQEIRERLKDISSFIRIHIPSVDFYTLEFTQNYKIYTQYRSSRDINGQTGVYIAISLYIPHVLQWRGVRQVLNLMMDMYFAERINADTNAPMQSERDDISPYYHILRGYEKQITEDYSVKSPQSQPVTMPKFLGYEDVYEVDKYFNTPYQHGFLAGQQIMFLRTDFIENPIAHRIDFPMLQYQEIQRQNDTPASNTQATERSHFIVTQLGIKILAFMKNGQDISATYTNEYFDENDEIELLLEKSKYYEVFSFRDTLKKGLERGIFRKTYNNYTFDTIPFVEKELKLYIRTPQLEYERYIPLLALESNYFKPKLYSDSRGYYFLLKGDEVHRIFDLSYNNIVFKSHISVEDKEFISVPFQRYNFTIASNQLITVSLRINGISFSKKLRSDAPIEIILPEHQYHFEFESTDLNKVVSVSESGIVNFDVVSRDTTPQESTYETYTAPNEITLAQQDLASFDDEDEEYEDEKTPIIKQLWFKIASVACIILLLVGIGYWFIFPMLKDPVKAYIEIASESPIKDMRFLTNIDERTYDIDNSYIRLKNNLPFDEVKLIVNYDEEGQDTIAIDKAQLGKLSQMIDQKTKDTLKIETMSPARAFLAEVGHWKETHSDPNGNLFWAEAQRKHYLTDKLRPEFEKAVWENFLKDFDYSAFNSEQVDSLLKPYLKGSATEFKTYQKDLERIIADSRSRDNQTVVENEGPIRRERVVVDEPRRTEPKPAAPSRVDRVEETPKNTASNRAATTSFITDMKVFNSLACSEDVVDRVKLNAGRIGGSDWAVVKKEFNQEKKEIDARIAEYQKFFTALKRGGSIADVKPFYFGGQSGLINYLKKGNNFDAVKGKNLKTFAEIRKALIDSGVDPKNIR</sequence>
<dbReference type="AlphaFoldDB" id="A0AAX2GWG9"/>
<evidence type="ECO:0000313" key="4">
    <source>
        <dbReference type="EMBL" id="SNV03168.1"/>
    </source>
</evidence>
<dbReference type="KEGG" id="chg:AXF12_07215"/>
<name>A0AAX2GWG9_9FLAO</name>